<evidence type="ECO:0000256" key="1">
    <source>
        <dbReference type="ARBA" id="ARBA00009558"/>
    </source>
</evidence>
<dbReference type="PROSITE" id="PS51996">
    <property type="entry name" value="TR_MART"/>
    <property type="match status" value="1"/>
</dbReference>
<comment type="catalytic activity">
    <reaction evidence="5 6">
        <text>L-arginyl-[protein] + NAD(+) = N(omega)-(ADP-D-ribosyl)-L-arginyl-[protein] + nicotinamide + H(+)</text>
        <dbReference type="Rhea" id="RHEA:19149"/>
        <dbReference type="Rhea" id="RHEA-COMP:10532"/>
        <dbReference type="Rhea" id="RHEA-COMP:15087"/>
        <dbReference type="ChEBI" id="CHEBI:15378"/>
        <dbReference type="ChEBI" id="CHEBI:17154"/>
        <dbReference type="ChEBI" id="CHEBI:29965"/>
        <dbReference type="ChEBI" id="CHEBI:57540"/>
        <dbReference type="ChEBI" id="CHEBI:142554"/>
        <dbReference type="EC" id="2.4.2.31"/>
    </reaction>
</comment>
<keyword evidence="4" id="KW-0548">Nucleotidyltransferase</keyword>
<protein>
    <recommendedName>
        <fullName evidence="6">NAD(P)(+)--arginine ADP-ribosyltransferase</fullName>
        <ecNumber evidence="6">2.4.2.31</ecNumber>
    </recommendedName>
    <alternativeName>
        <fullName evidence="6">Mono(ADP-ribosyl)transferase</fullName>
    </alternativeName>
</protein>
<dbReference type="AlphaFoldDB" id="A0AAN8QG78"/>
<feature type="chain" id="PRO_5042664084" description="NAD(P)(+)--arginine ADP-ribosyltransferase" evidence="6">
    <location>
        <begin position="24"/>
        <end position="261"/>
    </location>
</feature>
<gene>
    <name evidence="7" type="ORF">SNE40_004050</name>
</gene>
<dbReference type="EC" id="2.4.2.31" evidence="6"/>
<sequence length="261" mass="29470">MDFRGHFVFLLVAAVTFSNLIEAITVRDLENEASVSKSFTYALKTVDKMFKDLPAACQKYLSVIDEAEMTMIIAYTTGFHDDLNAYVRGDRNRGSFPKAKEALSKALKKLGDHQRENGMSWDKLYRAENSTDVLGSYRNSESTGKEGKLVQFTSTSTQKQVAEKWQIDFEKDYLTTFLSPSSGAYLEDCTTSPGQYEVLLPFDTPYKVAKGDVQKESATLDLDVRLFKKKFCENGCLIELSMILAKCLASWHLQGILWSYT</sequence>
<reference evidence="7 8" key="1">
    <citation type="submission" date="2024-01" db="EMBL/GenBank/DDBJ databases">
        <title>The genome of the rayed Mediterranean limpet Patella caerulea (Linnaeus, 1758).</title>
        <authorList>
            <person name="Anh-Thu Weber A."/>
            <person name="Halstead-Nussloch G."/>
        </authorList>
    </citation>
    <scope>NUCLEOTIDE SEQUENCE [LARGE SCALE GENOMIC DNA]</scope>
    <source>
        <strain evidence="7">AATW-2023a</strain>
        <tissue evidence="7">Whole specimen</tissue>
    </source>
</reference>
<dbReference type="GO" id="GO:0106274">
    <property type="term" value="F:NAD+-protein-arginine ADP-ribosyltransferase activity"/>
    <property type="evidence" value="ECO:0007669"/>
    <property type="project" value="UniProtKB-EC"/>
</dbReference>
<dbReference type="Pfam" id="PF01129">
    <property type="entry name" value="ART"/>
    <property type="match status" value="1"/>
</dbReference>
<comment type="similarity">
    <text evidence="1 6">Belongs to the Arg-specific ADP-ribosyltransferase family.</text>
</comment>
<accession>A0AAN8QG78</accession>
<evidence type="ECO:0000313" key="8">
    <source>
        <dbReference type="Proteomes" id="UP001347796"/>
    </source>
</evidence>
<dbReference type="Proteomes" id="UP001347796">
    <property type="component" value="Unassembled WGS sequence"/>
</dbReference>
<keyword evidence="2 6" id="KW-0328">Glycosyltransferase</keyword>
<evidence type="ECO:0000256" key="5">
    <source>
        <dbReference type="ARBA" id="ARBA00047597"/>
    </source>
</evidence>
<organism evidence="7 8">
    <name type="scientific">Patella caerulea</name>
    <name type="common">Rayed Mediterranean limpet</name>
    <dbReference type="NCBI Taxonomy" id="87958"/>
    <lineage>
        <taxon>Eukaryota</taxon>
        <taxon>Metazoa</taxon>
        <taxon>Spiralia</taxon>
        <taxon>Lophotrochozoa</taxon>
        <taxon>Mollusca</taxon>
        <taxon>Gastropoda</taxon>
        <taxon>Patellogastropoda</taxon>
        <taxon>Patelloidea</taxon>
        <taxon>Patellidae</taxon>
        <taxon>Patella</taxon>
    </lineage>
</organism>
<keyword evidence="6" id="KW-0732">Signal</keyword>
<dbReference type="SUPFAM" id="SSF56399">
    <property type="entry name" value="ADP-ribosylation"/>
    <property type="match status" value="1"/>
</dbReference>
<keyword evidence="3 6" id="KW-0808">Transferase</keyword>
<dbReference type="Gene3D" id="3.90.176.10">
    <property type="entry name" value="Toxin ADP-ribosyltransferase, Chain A, domain 1"/>
    <property type="match status" value="1"/>
</dbReference>
<dbReference type="EMBL" id="JAZGQO010000002">
    <property type="protein sequence ID" value="KAK6192606.1"/>
    <property type="molecule type" value="Genomic_DNA"/>
</dbReference>
<dbReference type="InterPro" id="IPR000768">
    <property type="entry name" value="ART"/>
</dbReference>
<evidence type="ECO:0000256" key="3">
    <source>
        <dbReference type="ARBA" id="ARBA00022679"/>
    </source>
</evidence>
<name>A0AAN8QG78_PATCE</name>
<dbReference type="GO" id="GO:0016779">
    <property type="term" value="F:nucleotidyltransferase activity"/>
    <property type="evidence" value="ECO:0007669"/>
    <property type="project" value="UniProtKB-KW"/>
</dbReference>
<evidence type="ECO:0000256" key="6">
    <source>
        <dbReference type="RuleBase" id="RU361228"/>
    </source>
</evidence>
<keyword evidence="8" id="KW-1185">Reference proteome</keyword>
<proteinExistence type="inferred from homology"/>
<comment type="caution">
    <text evidence="7">The sequence shown here is derived from an EMBL/GenBank/DDBJ whole genome shotgun (WGS) entry which is preliminary data.</text>
</comment>
<feature type="signal peptide" evidence="6">
    <location>
        <begin position="1"/>
        <end position="23"/>
    </location>
</feature>
<evidence type="ECO:0000256" key="2">
    <source>
        <dbReference type="ARBA" id="ARBA00022676"/>
    </source>
</evidence>
<keyword evidence="6" id="KW-0520">NAD</keyword>
<evidence type="ECO:0000313" key="7">
    <source>
        <dbReference type="EMBL" id="KAK6192606.1"/>
    </source>
</evidence>
<evidence type="ECO:0000256" key="4">
    <source>
        <dbReference type="ARBA" id="ARBA00022695"/>
    </source>
</evidence>
<keyword evidence="6" id="KW-0521">NADP</keyword>